<evidence type="ECO:0000313" key="2">
    <source>
        <dbReference type="EMBL" id="CAG8950185.1"/>
    </source>
</evidence>
<evidence type="ECO:0000256" key="1">
    <source>
        <dbReference type="SAM" id="MobiDB-lite"/>
    </source>
</evidence>
<name>A0A9N9KM07_9HELO</name>
<organism evidence="2 3">
    <name type="scientific">Hymenoscyphus fraxineus</name>
    <dbReference type="NCBI Taxonomy" id="746836"/>
    <lineage>
        <taxon>Eukaryota</taxon>
        <taxon>Fungi</taxon>
        <taxon>Dikarya</taxon>
        <taxon>Ascomycota</taxon>
        <taxon>Pezizomycotina</taxon>
        <taxon>Leotiomycetes</taxon>
        <taxon>Helotiales</taxon>
        <taxon>Helotiaceae</taxon>
        <taxon>Hymenoscyphus</taxon>
    </lineage>
</organism>
<gene>
    <name evidence="2" type="ORF">HYFRA_00008422</name>
</gene>
<feature type="region of interest" description="Disordered" evidence="1">
    <location>
        <begin position="1"/>
        <end position="72"/>
    </location>
</feature>
<feature type="compositionally biased region" description="Basic and acidic residues" evidence="1">
    <location>
        <begin position="49"/>
        <end position="72"/>
    </location>
</feature>
<feature type="compositionally biased region" description="Polar residues" evidence="1">
    <location>
        <begin position="9"/>
        <end position="18"/>
    </location>
</feature>
<comment type="caution">
    <text evidence="2">The sequence shown here is derived from an EMBL/GenBank/DDBJ whole genome shotgun (WGS) entry which is preliminary data.</text>
</comment>
<feature type="compositionally biased region" description="Low complexity" evidence="1">
    <location>
        <begin position="27"/>
        <end position="44"/>
    </location>
</feature>
<keyword evidence="3" id="KW-1185">Reference proteome</keyword>
<dbReference type="OrthoDB" id="10037289at2759"/>
<proteinExistence type="predicted"/>
<dbReference type="Proteomes" id="UP000696280">
    <property type="component" value="Unassembled WGS sequence"/>
</dbReference>
<accession>A0A9N9KM07</accession>
<dbReference type="EMBL" id="CAJVRL010000035">
    <property type="protein sequence ID" value="CAG8950185.1"/>
    <property type="molecule type" value="Genomic_DNA"/>
</dbReference>
<sequence>MPPKRKALSENTHNTRSTKAAKKTGKESLSAAKDSSSKSSNSTKPAKKGAKDTSTKEKERNNASSKTTKDRNKSSKISYMCLEWPNLAEFIDDEDQDMPADGEKIDTWVDRVSDLGIPVSEAGGAILEKLSDGAEKRDQDARNMYIYEDWNGWGVSEIMSKMLKDFDRDLSKKSVTPYELWAYVEGFACFIIAGDFYITCWMGISSISLPEIVADRMKVTRMALVWKKKLI</sequence>
<reference evidence="2" key="1">
    <citation type="submission" date="2021-07" db="EMBL/GenBank/DDBJ databases">
        <authorList>
            <person name="Durling M."/>
        </authorList>
    </citation>
    <scope>NUCLEOTIDE SEQUENCE</scope>
</reference>
<dbReference type="AlphaFoldDB" id="A0A9N9KM07"/>
<evidence type="ECO:0000313" key="3">
    <source>
        <dbReference type="Proteomes" id="UP000696280"/>
    </source>
</evidence>
<protein>
    <submittedName>
        <fullName evidence="2">Uncharacterized protein</fullName>
    </submittedName>
</protein>